<keyword evidence="4" id="KW-0408">Iron</keyword>
<comment type="caution">
    <text evidence="5">The sequence shown here is derived from an EMBL/GenBank/DDBJ whole genome shotgun (WGS) entry which is preliminary data.</text>
</comment>
<dbReference type="GO" id="GO:0005506">
    <property type="term" value="F:iron ion binding"/>
    <property type="evidence" value="ECO:0007669"/>
    <property type="project" value="InterPro"/>
</dbReference>
<sequence length="399" mass="45491">MIVRLLINKCGSGLNSIAGPFLAGFTNLRRVFITSFSDPVEHLVHLHRKFNSHFVRLGPRVVSISDPALIPTIYGINTDFRKTEFYPIIDLWHNGKFAHSLCEHRDEDYHTRIRRSVANAFSMTAVMESEPAVDSTVELLMSKLDQCEILFSRKLGCLESGTDVESVMSGIRFFDKYWQAERSSWKASGHATKRDFLERCIEAQAKYPDVVNDRMVVLHNFNNIGAGSDTTATTLISLMYHLLKNPRTLQKVLKDLDRANKEGCLSRTVTWQEAGKLSYFQACIQEALRMHPPIGMIQERYVPKGGISMGGHYFPEGTIVEINPWLTARNREVYGADSDSFRPERWLDASKDQLTAMEGANFVFSFARPDLEWTVNGGWMMWQDDVHVGIKRRAENYTP</sequence>
<gene>
    <name evidence="5" type="ORF">A1O7_05673</name>
</gene>
<dbReference type="InterPro" id="IPR036396">
    <property type="entry name" value="Cyt_P450_sf"/>
</dbReference>
<dbReference type="STRING" id="1182544.W9VRQ6"/>
<dbReference type="VEuPathDB" id="FungiDB:A1O7_05673"/>
<dbReference type="HOGENOM" id="CLU_690788_0_0_1"/>
<evidence type="ECO:0000256" key="2">
    <source>
        <dbReference type="ARBA" id="ARBA00010617"/>
    </source>
</evidence>
<dbReference type="PANTHER" id="PTHR24305">
    <property type="entry name" value="CYTOCHROME P450"/>
    <property type="match status" value="1"/>
</dbReference>
<dbReference type="GO" id="GO:0016705">
    <property type="term" value="F:oxidoreductase activity, acting on paired donors, with incorporation or reduction of molecular oxygen"/>
    <property type="evidence" value="ECO:0007669"/>
    <property type="project" value="InterPro"/>
</dbReference>
<dbReference type="Proteomes" id="UP000019473">
    <property type="component" value="Unassembled WGS sequence"/>
</dbReference>
<protein>
    <recommendedName>
        <fullName evidence="7">Cytochrome P450 oxidoreductase</fullName>
    </recommendedName>
</protein>
<evidence type="ECO:0000313" key="5">
    <source>
        <dbReference type="EMBL" id="EXJ58248.1"/>
    </source>
</evidence>
<dbReference type="Gene3D" id="1.10.630.10">
    <property type="entry name" value="Cytochrome P450"/>
    <property type="match status" value="2"/>
</dbReference>
<dbReference type="EMBL" id="AMGW01000004">
    <property type="protein sequence ID" value="EXJ58248.1"/>
    <property type="molecule type" value="Genomic_DNA"/>
</dbReference>
<comment type="cofactor">
    <cofactor evidence="1">
        <name>heme</name>
        <dbReference type="ChEBI" id="CHEBI:30413"/>
    </cofactor>
</comment>
<reference evidence="5 6" key="1">
    <citation type="submission" date="2013-03" db="EMBL/GenBank/DDBJ databases">
        <title>The Genome Sequence of Cladophialophora yegresii CBS 114405.</title>
        <authorList>
            <consortium name="The Broad Institute Genomics Platform"/>
            <person name="Cuomo C."/>
            <person name="de Hoog S."/>
            <person name="Gorbushina A."/>
            <person name="Walker B."/>
            <person name="Young S.K."/>
            <person name="Zeng Q."/>
            <person name="Gargeya S."/>
            <person name="Fitzgerald M."/>
            <person name="Haas B."/>
            <person name="Abouelleil A."/>
            <person name="Allen A.W."/>
            <person name="Alvarado L."/>
            <person name="Arachchi H.M."/>
            <person name="Berlin A.M."/>
            <person name="Chapman S.B."/>
            <person name="Gainer-Dewar J."/>
            <person name="Goldberg J."/>
            <person name="Griggs A."/>
            <person name="Gujja S."/>
            <person name="Hansen M."/>
            <person name="Howarth C."/>
            <person name="Imamovic A."/>
            <person name="Ireland A."/>
            <person name="Larimer J."/>
            <person name="McCowan C."/>
            <person name="Murphy C."/>
            <person name="Pearson M."/>
            <person name="Poon T.W."/>
            <person name="Priest M."/>
            <person name="Roberts A."/>
            <person name="Saif S."/>
            <person name="Shea T."/>
            <person name="Sisk P."/>
            <person name="Sykes S."/>
            <person name="Wortman J."/>
            <person name="Nusbaum C."/>
            <person name="Birren B."/>
        </authorList>
    </citation>
    <scope>NUCLEOTIDE SEQUENCE [LARGE SCALE GENOMIC DNA]</scope>
    <source>
        <strain evidence="5 6">CBS 114405</strain>
    </source>
</reference>
<proteinExistence type="inferred from homology"/>
<dbReference type="Pfam" id="PF00067">
    <property type="entry name" value="p450"/>
    <property type="match status" value="1"/>
</dbReference>
<comment type="similarity">
    <text evidence="2">Belongs to the cytochrome P450 family.</text>
</comment>
<organism evidence="5 6">
    <name type="scientific">Cladophialophora yegresii CBS 114405</name>
    <dbReference type="NCBI Taxonomy" id="1182544"/>
    <lineage>
        <taxon>Eukaryota</taxon>
        <taxon>Fungi</taxon>
        <taxon>Dikarya</taxon>
        <taxon>Ascomycota</taxon>
        <taxon>Pezizomycotina</taxon>
        <taxon>Eurotiomycetes</taxon>
        <taxon>Chaetothyriomycetidae</taxon>
        <taxon>Chaetothyriales</taxon>
        <taxon>Herpotrichiellaceae</taxon>
        <taxon>Cladophialophora</taxon>
    </lineage>
</organism>
<evidence type="ECO:0000256" key="4">
    <source>
        <dbReference type="ARBA" id="ARBA00023004"/>
    </source>
</evidence>
<dbReference type="AlphaFoldDB" id="W9VRQ6"/>
<dbReference type="GO" id="GO:0004497">
    <property type="term" value="F:monooxygenase activity"/>
    <property type="evidence" value="ECO:0007669"/>
    <property type="project" value="InterPro"/>
</dbReference>
<dbReference type="InterPro" id="IPR050121">
    <property type="entry name" value="Cytochrome_P450_monoxygenase"/>
</dbReference>
<keyword evidence="6" id="KW-1185">Reference proteome</keyword>
<dbReference type="eggNOG" id="KOG0156">
    <property type="taxonomic scope" value="Eukaryota"/>
</dbReference>
<evidence type="ECO:0000256" key="1">
    <source>
        <dbReference type="ARBA" id="ARBA00001971"/>
    </source>
</evidence>
<dbReference type="InterPro" id="IPR001128">
    <property type="entry name" value="Cyt_P450"/>
</dbReference>
<dbReference type="GO" id="GO:0020037">
    <property type="term" value="F:heme binding"/>
    <property type="evidence" value="ECO:0007669"/>
    <property type="project" value="InterPro"/>
</dbReference>
<evidence type="ECO:0000256" key="3">
    <source>
        <dbReference type="ARBA" id="ARBA00022723"/>
    </source>
</evidence>
<dbReference type="SUPFAM" id="SSF48264">
    <property type="entry name" value="Cytochrome P450"/>
    <property type="match status" value="1"/>
</dbReference>
<dbReference type="GeneID" id="19180256"/>
<evidence type="ECO:0008006" key="7">
    <source>
        <dbReference type="Google" id="ProtNLM"/>
    </source>
</evidence>
<dbReference type="RefSeq" id="XP_007757871.1">
    <property type="nucleotide sequence ID" value="XM_007759681.1"/>
</dbReference>
<dbReference type="OrthoDB" id="3934656at2759"/>
<evidence type="ECO:0000313" key="6">
    <source>
        <dbReference type="Proteomes" id="UP000019473"/>
    </source>
</evidence>
<dbReference type="PANTHER" id="PTHR24305:SF232">
    <property type="entry name" value="P450, PUTATIVE (EUROFUNG)-RELATED"/>
    <property type="match status" value="1"/>
</dbReference>
<accession>W9VRQ6</accession>
<keyword evidence="3" id="KW-0479">Metal-binding</keyword>
<name>W9VRQ6_9EURO</name>